<dbReference type="PROSITE" id="PS51138">
    <property type="entry name" value="ENT"/>
    <property type="match status" value="1"/>
</dbReference>
<dbReference type="SMART" id="SM01191">
    <property type="entry name" value="ENT"/>
    <property type="match status" value="1"/>
</dbReference>
<comment type="subcellular location">
    <subcellularLocation>
        <location evidence="1">Nucleus</location>
    </subcellularLocation>
</comment>
<dbReference type="PANTHER" id="PTHR33432:SF20">
    <property type="entry name" value="PROTEIN EMSY-LIKE 1"/>
    <property type="match status" value="1"/>
</dbReference>
<protein>
    <recommendedName>
        <fullName evidence="4">ENT domain-containing protein</fullName>
    </recommendedName>
</protein>
<dbReference type="CDD" id="cd20404">
    <property type="entry name" value="Tudor_Agenet_AtEML-like"/>
    <property type="match status" value="1"/>
</dbReference>
<keyword evidence="2" id="KW-0539">Nucleus</keyword>
<keyword evidence="6" id="KW-1185">Reference proteome</keyword>
<dbReference type="PANTHER" id="PTHR33432">
    <property type="entry name" value="PROTEIN EMSY-LIKE 4"/>
    <property type="match status" value="1"/>
</dbReference>
<gene>
    <name evidence="5" type="ORF">JRO89_XS12G0155800</name>
</gene>
<sequence length="528" mass="59074">MTVIFATSICPLQCENVEIDVSKGSGQTRSDPAGEKLPHNEAKIKAVANPGHSARFVYFGFVSAVVLLMEYEVCDSSDCHQLSELIAHYMGMDRKGNNNKVTSCYVERFWEINSSGRHHLEFASWLFCKGTDDDFPPHQNSALRGGRIAANGRSALASAPYSRMHIDMEVQIHQLEKEAYCAVLRAFKAQADAITWEKEGLITELRKELRVSDDEHRELLTKVNADDIIKRIRFIGHCFRDWRNADGDQAARLATSQPVHDILPSPSVSASRKRQKTSQSIQPLHGLSRINSMQYPSTGPVGSRSFINRSSSGAISANDIAEAGGLDNLIGRKVWTRWPDDNNFYEAVITDYNPADGRHALVYYDNNTREETWEWVDLKEIPHEDIRWEGLDAGKSYRGGHNGQGRGMKKHIGRGGPFPGAGKGRGPARGQGPFRKEFMPSQNRIEKVSDDIELLNTETLVKEVERIFDAIHPDPLELVKAKKMLKEHEQALVDAISRLADASDGESDGEGPFSQEQHGQDEQLMDHE</sequence>
<dbReference type="Proteomes" id="UP000827721">
    <property type="component" value="Unassembled WGS sequence"/>
</dbReference>
<dbReference type="Gene3D" id="2.30.30.140">
    <property type="match status" value="1"/>
</dbReference>
<dbReference type="InterPro" id="IPR014002">
    <property type="entry name" value="Agenet_dom_plant"/>
</dbReference>
<evidence type="ECO:0000256" key="3">
    <source>
        <dbReference type="SAM" id="MobiDB-lite"/>
    </source>
</evidence>
<feature type="region of interest" description="Disordered" evidence="3">
    <location>
        <begin position="401"/>
        <end position="436"/>
    </location>
</feature>
<feature type="compositionally biased region" description="Gly residues" evidence="3">
    <location>
        <begin position="414"/>
        <end position="429"/>
    </location>
</feature>
<name>A0ABQ8HCR1_9ROSI</name>
<dbReference type="InterPro" id="IPR005491">
    <property type="entry name" value="ENT_dom"/>
</dbReference>
<dbReference type="InterPro" id="IPR033485">
    <property type="entry name" value="EMSY-LIKE_plant"/>
</dbReference>
<evidence type="ECO:0000256" key="1">
    <source>
        <dbReference type="ARBA" id="ARBA00004123"/>
    </source>
</evidence>
<reference evidence="5 6" key="1">
    <citation type="submission" date="2021-02" db="EMBL/GenBank/DDBJ databases">
        <title>Plant Genome Project.</title>
        <authorList>
            <person name="Zhang R.-G."/>
        </authorList>
    </citation>
    <scope>NUCLEOTIDE SEQUENCE [LARGE SCALE GENOMIC DNA]</scope>
    <source>
        <tissue evidence="5">Leaves</tissue>
    </source>
</reference>
<dbReference type="EMBL" id="JAFEMO010000012">
    <property type="protein sequence ID" value="KAH7554288.1"/>
    <property type="molecule type" value="Genomic_DNA"/>
</dbReference>
<organism evidence="5 6">
    <name type="scientific">Xanthoceras sorbifolium</name>
    <dbReference type="NCBI Taxonomy" id="99658"/>
    <lineage>
        <taxon>Eukaryota</taxon>
        <taxon>Viridiplantae</taxon>
        <taxon>Streptophyta</taxon>
        <taxon>Embryophyta</taxon>
        <taxon>Tracheophyta</taxon>
        <taxon>Spermatophyta</taxon>
        <taxon>Magnoliopsida</taxon>
        <taxon>eudicotyledons</taxon>
        <taxon>Gunneridae</taxon>
        <taxon>Pentapetalae</taxon>
        <taxon>rosids</taxon>
        <taxon>malvids</taxon>
        <taxon>Sapindales</taxon>
        <taxon>Sapindaceae</taxon>
        <taxon>Xanthoceroideae</taxon>
        <taxon>Xanthoceras</taxon>
    </lineage>
</organism>
<evidence type="ECO:0000256" key="2">
    <source>
        <dbReference type="ARBA" id="ARBA00023242"/>
    </source>
</evidence>
<dbReference type="SUPFAM" id="SSF158639">
    <property type="entry name" value="ENT-like"/>
    <property type="match status" value="1"/>
</dbReference>
<dbReference type="Pfam" id="PF03735">
    <property type="entry name" value="ENT"/>
    <property type="match status" value="1"/>
</dbReference>
<proteinExistence type="predicted"/>
<feature type="region of interest" description="Disordered" evidence="3">
    <location>
        <begin position="497"/>
        <end position="528"/>
    </location>
</feature>
<dbReference type="SUPFAM" id="SSF63748">
    <property type="entry name" value="Tudor/PWWP/MBT"/>
    <property type="match status" value="1"/>
</dbReference>
<feature type="domain" description="ENT" evidence="4">
    <location>
        <begin position="168"/>
        <end position="262"/>
    </location>
</feature>
<evidence type="ECO:0000259" key="4">
    <source>
        <dbReference type="PROSITE" id="PS51138"/>
    </source>
</evidence>
<dbReference type="InterPro" id="IPR036142">
    <property type="entry name" value="ENT_dom-like_sf"/>
</dbReference>
<evidence type="ECO:0000313" key="5">
    <source>
        <dbReference type="EMBL" id="KAH7554288.1"/>
    </source>
</evidence>
<comment type="caution">
    <text evidence="5">The sequence shown here is derived from an EMBL/GenBank/DDBJ whole genome shotgun (WGS) entry which is preliminary data.</text>
</comment>
<accession>A0ABQ8HCR1</accession>
<dbReference type="SMART" id="SM00743">
    <property type="entry name" value="Agenet"/>
    <property type="match status" value="1"/>
</dbReference>
<dbReference type="Gene3D" id="1.10.1240.40">
    <property type="entry name" value="ENT domain"/>
    <property type="match status" value="1"/>
</dbReference>
<evidence type="ECO:0000313" key="6">
    <source>
        <dbReference type="Proteomes" id="UP000827721"/>
    </source>
</evidence>
<feature type="region of interest" description="Disordered" evidence="3">
    <location>
        <begin position="257"/>
        <end position="282"/>
    </location>
</feature>
<feature type="compositionally biased region" description="Basic and acidic residues" evidence="3">
    <location>
        <begin position="518"/>
        <end position="528"/>
    </location>
</feature>